<keyword evidence="9" id="KW-0460">Magnesium</keyword>
<keyword evidence="16" id="KW-1185">Reference proteome</keyword>
<evidence type="ECO:0000256" key="8">
    <source>
        <dbReference type="ARBA" id="ARBA00022801"/>
    </source>
</evidence>
<organism evidence="15 16">
    <name type="scientific">Glacieibacterium arshaanense</name>
    <dbReference type="NCBI Taxonomy" id="2511025"/>
    <lineage>
        <taxon>Bacteria</taxon>
        <taxon>Pseudomonadati</taxon>
        <taxon>Pseudomonadota</taxon>
        <taxon>Alphaproteobacteria</taxon>
        <taxon>Sphingomonadales</taxon>
        <taxon>Sphingosinicellaceae</taxon>
        <taxon>Glacieibacterium</taxon>
    </lineage>
</organism>
<evidence type="ECO:0000256" key="2">
    <source>
        <dbReference type="ARBA" id="ARBA00005135"/>
    </source>
</evidence>
<dbReference type="SFLD" id="SFLDS00003">
    <property type="entry name" value="Haloacid_Dehalogenase"/>
    <property type="match status" value="1"/>
</dbReference>
<feature type="active site" description="Nucleophile" evidence="14">
    <location>
        <position position="84"/>
    </location>
</feature>
<dbReference type="SFLD" id="SFLDG01137">
    <property type="entry name" value="C1.6.1:_Phosphoserine_Phosphat"/>
    <property type="match status" value="1"/>
</dbReference>
<dbReference type="Proteomes" id="UP000297737">
    <property type="component" value="Unassembled WGS sequence"/>
</dbReference>
<dbReference type="EC" id="3.1.3.3" evidence="4"/>
<dbReference type="Gene3D" id="3.40.50.1000">
    <property type="entry name" value="HAD superfamily/HAD-like"/>
    <property type="match status" value="1"/>
</dbReference>
<dbReference type="InterPro" id="IPR004469">
    <property type="entry name" value="PSP"/>
</dbReference>
<dbReference type="EMBL" id="SIHO01000001">
    <property type="protein sequence ID" value="TFU06116.1"/>
    <property type="molecule type" value="Genomic_DNA"/>
</dbReference>
<evidence type="ECO:0000256" key="14">
    <source>
        <dbReference type="PIRSR" id="PIRSR604469-1"/>
    </source>
</evidence>
<name>A0A4Y9ER59_9SPHN</name>
<dbReference type="InterPro" id="IPR036412">
    <property type="entry name" value="HAD-like_sf"/>
</dbReference>
<feature type="active site" description="Proton donor" evidence="14">
    <location>
        <position position="86"/>
    </location>
</feature>
<dbReference type="UniPathway" id="UPA00135">
    <property type="reaction ID" value="UER00198"/>
</dbReference>
<reference evidence="15 16" key="1">
    <citation type="submission" date="2019-02" db="EMBL/GenBank/DDBJ databases">
        <title>Polymorphobacter sp. isolated from the lake at the Tibet of China.</title>
        <authorList>
            <person name="Li A."/>
        </authorList>
    </citation>
    <scope>NUCLEOTIDE SEQUENCE [LARGE SCALE GENOMIC DNA]</scope>
    <source>
        <strain evidence="15 16">DJ1R-1</strain>
    </source>
</reference>
<evidence type="ECO:0000256" key="10">
    <source>
        <dbReference type="ARBA" id="ARBA00023299"/>
    </source>
</evidence>
<dbReference type="GO" id="GO:0005737">
    <property type="term" value="C:cytoplasm"/>
    <property type="evidence" value="ECO:0007669"/>
    <property type="project" value="TreeGrafter"/>
</dbReference>
<evidence type="ECO:0000256" key="9">
    <source>
        <dbReference type="ARBA" id="ARBA00022842"/>
    </source>
</evidence>
<evidence type="ECO:0000256" key="4">
    <source>
        <dbReference type="ARBA" id="ARBA00012640"/>
    </source>
</evidence>
<accession>A0A4Y9ER59</accession>
<dbReference type="GO" id="GO:0006564">
    <property type="term" value="P:L-serine biosynthetic process"/>
    <property type="evidence" value="ECO:0007669"/>
    <property type="project" value="UniProtKB-KW"/>
</dbReference>
<evidence type="ECO:0000313" key="15">
    <source>
        <dbReference type="EMBL" id="TFU06116.1"/>
    </source>
</evidence>
<dbReference type="PANTHER" id="PTHR43344">
    <property type="entry name" value="PHOSPHOSERINE PHOSPHATASE"/>
    <property type="match status" value="1"/>
</dbReference>
<gene>
    <name evidence="15" type="primary">serB</name>
    <name evidence="15" type="ORF">EUV02_03630</name>
</gene>
<evidence type="ECO:0000256" key="13">
    <source>
        <dbReference type="ARBA" id="ARBA00048523"/>
    </source>
</evidence>
<protein>
    <recommendedName>
        <fullName evidence="5">Phosphoserine phosphatase</fullName>
        <ecNumber evidence="4">3.1.3.3</ecNumber>
    </recommendedName>
    <alternativeName>
        <fullName evidence="11">O-phosphoserine phosphohydrolase</fullName>
    </alternativeName>
</protein>
<evidence type="ECO:0000256" key="3">
    <source>
        <dbReference type="ARBA" id="ARBA00009184"/>
    </source>
</evidence>
<comment type="catalytic activity">
    <reaction evidence="12">
        <text>O-phospho-L-serine + H2O = L-serine + phosphate</text>
        <dbReference type="Rhea" id="RHEA:21208"/>
        <dbReference type="ChEBI" id="CHEBI:15377"/>
        <dbReference type="ChEBI" id="CHEBI:33384"/>
        <dbReference type="ChEBI" id="CHEBI:43474"/>
        <dbReference type="ChEBI" id="CHEBI:57524"/>
        <dbReference type="EC" id="3.1.3.3"/>
    </reaction>
</comment>
<proteinExistence type="inferred from homology"/>
<evidence type="ECO:0000256" key="1">
    <source>
        <dbReference type="ARBA" id="ARBA00001946"/>
    </source>
</evidence>
<comment type="pathway">
    <text evidence="2">Amino-acid biosynthesis; L-serine biosynthesis; L-serine from 3-phospho-D-glycerate: step 3/3.</text>
</comment>
<keyword evidence="10" id="KW-0718">Serine biosynthesis</keyword>
<dbReference type="Pfam" id="PF12710">
    <property type="entry name" value="HAD"/>
    <property type="match status" value="1"/>
</dbReference>
<keyword evidence="7" id="KW-0479">Metal-binding</keyword>
<dbReference type="NCBIfam" id="TIGR01488">
    <property type="entry name" value="HAD-SF-IB"/>
    <property type="match status" value="1"/>
</dbReference>
<evidence type="ECO:0000313" key="16">
    <source>
        <dbReference type="Proteomes" id="UP000297737"/>
    </source>
</evidence>
<dbReference type="SUPFAM" id="SSF56784">
    <property type="entry name" value="HAD-like"/>
    <property type="match status" value="1"/>
</dbReference>
<evidence type="ECO:0000256" key="12">
    <source>
        <dbReference type="ARBA" id="ARBA00048138"/>
    </source>
</evidence>
<evidence type="ECO:0000256" key="5">
    <source>
        <dbReference type="ARBA" id="ARBA00015196"/>
    </source>
</evidence>
<keyword evidence="8 15" id="KW-0378">Hydrolase</keyword>
<dbReference type="InterPro" id="IPR050582">
    <property type="entry name" value="HAD-like_SerB"/>
</dbReference>
<evidence type="ECO:0000256" key="11">
    <source>
        <dbReference type="ARBA" id="ARBA00031693"/>
    </source>
</evidence>
<dbReference type="NCBIfam" id="TIGR00338">
    <property type="entry name" value="serB"/>
    <property type="match status" value="1"/>
</dbReference>
<dbReference type="GO" id="GO:0000287">
    <property type="term" value="F:magnesium ion binding"/>
    <property type="evidence" value="ECO:0007669"/>
    <property type="project" value="TreeGrafter"/>
</dbReference>
<comment type="catalytic activity">
    <reaction evidence="13">
        <text>O-phospho-D-serine + H2O = D-serine + phosphate</text>
        <dbReference type="Rhea" id="RHEA:24873"/>
        <dbReference type="ChEBI" id="CHEBI:15377"/>
        <dbReference type="ChEBI" id="CHEBI:35247"/>
        <dbReference type="ChEBI" id="CHEBI:43474"/>
        <dbReference type="ChEBI" id="CHEBI:58680"/>
        <dbReference type="EC" id="3.1.3.3"/>
    </reaction>
</comment>
<sequence length="289" mass="29847">MLLATLVGPALSPGDLRVASDALAAAGATPQHWTWIDDGLAADLPLTGLELVVARDVLEAALPAVDVIVQSTFAPRRKRLLIADMDSTMITVECIDELADYAGLKPQIAAITEAAMRGDLDFVGALDARVALLKDLDAAVIDQCRAERVRLMPGARALVQTMRGAGAATILVSGGFTAFAEPVGAEIGFARVVANVLEIADGKLTGTVARPVVDSATKLAELQSAGVPLPATLAVGDGANDIPMIEAAGLGIAYHAKPRTAAAAQAAVRHGDLTVLLYAQGYARKDWAV</sequence>
<evidence type="ECO:0000256" key="7">
    <source>
        <dbReference type="ARBA" id="ARBA00022723"/>
    </source>
</evidence>
<comment type="similarity">
    <text evidence="3">Belongs to the HAD-like hydrolase superfamily. SerB family.</text>
</comment>
<dbReference type="GO" id="GO:0036424">
    <property type="term" value="F:L-phosphoserine phosphatase activity"/>
    <property type="evidence" value="ECO:0007669"/>
    <property type="project" value="InterPro"/>
</dbReference>
<comment type="caution">
    <text evidence="15">The sequence shown here is derived from an EMBL/GenBank/DDBJ whole genome shotgun (WGS) entry which is preliminary data.</text>
</comment>
<comment type="cofactor">
    <cofactor evidence="1">
        <name>Mg(2+)</name>
        <dbReference type="ChEBI" id="CHEBI:18420"/>
    </cofactor>
</comment>
<dbReference type="PANTHER" id="PTHR43344:SF2">
    <property type="entry name" value="PHOSPHOSERINE PHOSPHATASE"/>
    <property type="match status" value="1"/>
</dbReference>
<dbReference type="SFLD" id="SFLDG01136">
    <property type="entry name" value="C1.6:_Phosphoserine_Phosphatas"/>
    <property type="match status" value="1"/>
</dbReference>
<evidence type="ECO:0000256" key="6">
    <source>
        <dbReference type="ARBA" id="ARBA00022605"/>
    </source>
</evidence>
<keyword evidence="6" id="KW-0028">Amino-acid biosynthesis</keyword>
<dbReference type="SFLD" id="SFLDF00029">
    <property type="entry name" value="phosphoserine_phosphatase"/>
    <property type="match status" value="1"/>
</dbReference>
<dbReference type="InterPro" id="IPR023214">
    <property type="entry name" value="HAD_sf"/>
</dbReference>
<dbReference type="OrthoDB" id="9792539at2"/>
<dbReference type="AlphaFoldDB" id="A0A4Y9ER59"/>
<dbReference type="RefSeq" id="WP_135244840.1">
    <property type="nucleotide sequence ID" value="NZ_SIHO01000001.1"/>
</dbReference>